<dbReference type="InterPro" id="IPR036770">
    <property type="entry name" value="Ankyrin_rpt-contain_sf"/>
</dbReference>
<dbReference type="Gene3D" id="1.25.40.20">
    <property type="entry name" value="Ankyrin repeat-containing domain"/>
    <property type="match status" value="1"/>
</dbReference>
<evidence type="ECO:0000313" key="5">
    <source>
        <dbReference type="Proteomes" id="UP001281447"/>
    </source>
</evidence>
<dbReference type="InterPro" id="IPR002110">
    <property type="entry name" value="Ankyrin_rpt"/>
</dbReference>
<keyword evidence="1" id="KW-0677">Repeat</keyword>
<evidence type="ECO:0000313" key="4">
    <source>
        <dbReference type="EMBL" id="MDY0394496.1"/>
    </source>
</evidence>
<organism evidence="4 5">
    <name type="scientific">Tigheibacillus halophilus</name>
    <dbReference type="NCBI Taxonomy" id="361280"/>
    <lineage>
        <taxon>Bacteria</taxon>
        <taxon>Bacillati</taxon>
        <taxon>Bacillota</taxon>
        <taxon>Bacilli</taxon>
        <taxon>Bacillales</taxon>
        <taxon>Bacillaceae</taxon>
        <taxon>Tigheibacillus</taxon>
    </lineage>
</organism>
<feature type="repeat" description="ANK" evidence="3">
    <location>
        <begin position="38"/>
        <end position="70"/>
    </location>
</feature>
<reference evidence="4 5" key="1">
    <citation type="submission" date="2023-10" db="EMBL/GenBank/DDBJ databases">
        <title>Virgibacillus halophilus 5B73C genome.</title>
        <authorList>
            <person name="Miliotis G."/>
            <person name="Sengupta P."/>
            <person name="Hameed A."/>
            <person name="Chuvochina M."/>
            <person name="Mcdonagh F."/>
            <person name="Simpson A.C."/>
            <person name="Singh N.K."/>
            <person name="Rekha P.D."/>
            <person name="Raman K."/>
            <person name="Hugenholtz P."/>
            <person name="Venkateswaran K."/>
        </authorList>
    </citation>
    <scope>NUCLEOTIDE SEQUENCE [LARGE SCALE GENOMIC DNA]</scope>
    <source>
        <strain evidence="4 5">5B73C</strain>
    </source>
</reference>
<dbReference type="SUPFAM" id="SSF48403">
    <property type="entry name" value="Ankyrin repeat"/>
    <property type="match status" value="1"/>
</dbReference>
<accession>A0ABU5C6K3</accession>
<dbReference type="PROSITE" id="PS50088">
    <property type="entry name" value="ANK_REPEAT"/>
    <property type="match status" value="1"/>
</dbReference>
<evidence type="ECO:0000256" key="2">
    <source>
        <dbReference type="ARBA" id="ARBA00023043"/>
    </source>
</evidence>
<dbReference type="EMBL" id="JAWDIP010000003">
    <property type="protein sequence ID" value="MDY0394496.1"/>
    <property type="molecule type" value="Genomic_DNA"/>
</dbReference>
<gene>
    <name evidence="4" type="ORF">RWE15_08610</name>
</gene>
<dbReference type="InterPro" id="IPR050776">
    <property type="entry name" value="Ank_Repeat/CDKN_Inhibitor"/>
</dbReference>
<sequence>MEKNKLQEQLIAFSETGDTEQMAQLLQQGLQVDFKDVFGRTALMAATQNNQIHAAALLLKAGSNPNVKDHTQLSPFICAGANGFF</sequence>
<dbReference type="Pfam" id="PF12796">
    <property type="entry name" value="Ank_2"/>
    <property type="match status" value="1"/>
</dbReference>
<dbReference type="PANTHER" id="PTHR24201:SF14">
    <property type="entry name" value="CYCLIN-DEPENDENT KINASE 4 INHIBITOR C-LIKE"/>
    <property type="match status" value="1"/>
</dbReference>
<dbReference type="SMART" id="SM00248">
    <property type="entry name" value="ANK"/>
    <property type="match status" value="1"/>
</dbReference>
<dbReference type="PROSITE" id="PS50297">
    <property type="entry name" value="ANK_REP_REGION"/>
    <property type="match status" value="1"/>
</dbReference>
<protein>
    <submittedName>
        <fullName evidence="4">Ankyrin repeat domain-containing protein</fullName>
    </submittedName>
</protein>
<comment type="caution">
    <text evidence="4">The sequence shown here is derived from an EMBL/GenBank/DDBJ whole genome shotgun (WGS) entry which is preliminary data.</text>
</comment>
<dbReference type="Proteomes" id="UP001281447">
    <property type="component" value="Unassembled WGS sequence"/>
</dbReference>
<proteinExistence type="predicted"/>
<keyword evidence="5" id="KW-1185">Reference proteome</keyword>
<evidence type="ECO:0000256" key="3">
    <source>
        <dbReference type="PROSITE-ProRule" id="PRU00023"/>
    </source>
</evidence>
<evidence type="ECO:0000256" key="1">
    <source>
        <dbReference type="ARBA" id="ARBA00022737"/>
    </source>
</evidence>
<dbReference type="PANTHER" id="PTHR24201">
    <property type="entry name" value="ANK_REP_REGION DOMAIN-CONTAINING PROTEIN"/>
    <property type="match status" value="1"/>
</dbReference>
<name>A0ABU5C6K3_9BACI</name>
<keyword evidence="2 3" id="KW-0040">ANK repeat</keyword>